<dbReference type="PANTHER" id="PTHR10288">
    <property type="entry name" value="KH DOMAIN CONTAINING RNA BINDING PROTEIN"/>
    <property type="match status" value="1"/>
</dbReference>
<dbReference type="OrthoDB" id="10027144at2759"/>
<feature type="region of interest" description="Disordered" evidence="4">
    <location>
        <begin position="27"/>
        <end position="61"/>
    </location>
</feature>
<keyword evidence="2 3" id="KW-0694">RNA-binding</keyword>
<reference evidence="7" key="2">
    <citation type="submission" date="2012-08" db="EMBL/GenBank/DDBJ databases">
        <title>Genome sequence of Kazachstania naganishii.</title>
        <authorList>
            <person name="Gordon J.L."/>
            <person name="Armisen D."/>
            <person name="Proux-Wera E."/>
            <person name="OhEigeartaigh S.S."/>
            <person name="Byrne K.P."/>
            <person name="Wolfe K.H."/>
        </authorList>
    </citation>
    <scope>NUCLEOTIDE SEQUENCE [LARGE SCALE GENOMIC DNA]</scope>
    <source>
        <strain evidence="7">ATCC MYA-139 / BCRC 22969 / CBS 8797 / CCRC 22969 / KCTC 17520 / NBRC 10181 / NCYC 3082</strain>
    </source>
</reference>
<dbReference type="GO" id="GO:0000750">
    <property type="term" value="P:pheromone-dependent signal transduction involved in conjugation with cellular fusion"/>
    <property type="evidence" value="ECO:0007669"/>
    <property type="project" value="EnsemblFungi"/>
</dbReference>
<dbReference type="GO" id="GO:0005789">
    <property type="term" value="C:endoplasmic reticulum membrane"/>
    <property type="evidence" value="ECO:0007669"/>
    <property type="project" value="EnsemblFungi"/>
</dbReference>
<dbReference type="GO" id="GO:0001965">
    <property type="term" value="F:G-protein alpha-subunit binding"/>
    <property type="evidence" value="ECO:0007669"/>
    <property type="project" value="EnsemblFungi"/>
</dbReference>
<dbReference type="Pfam" id="PF24668">
    <property type="entry name" value="KH_Vigilin"/>
    <property type="match status" value="1"/>
</dbReference>
<feature type="compositionally biased region" description="Low complexity" evidence="4">
    <location>
        <begin position="46"/>
        <end position="61"/>
    </location>
</feature>
<accession>J7R1E9</accession>
<feature type="domain" description="K Homology" evidence="5">
    <location>
        <begin position="858"/>
        <end position="932"/>
    </location>
</feature>
<evidence type="ECO:0000256" key="4">
    <source>
        <dbReference type="SAM" id="MobiDB-lite"/>
    </source>
</evidence>
<sequence length="1227" mass="135533">MSLNEDLGIHTPLLDSATSLNDLIAGVEKKPVANKENKTPTPSPTPSRSNKPLPSLKDLPSLVSKDTFANTKVEWGPNMKPAPFVSAKHGSGSSKGSNGSNATRMKSRNIQETFTLDLQSQLAISKPELSKIMLSVKQNFNVSVESTLSKNSRTFLISGVAENVRSAKRELVKKLTKPITATFVVPTKCKAAIIGAAGKTIREISSKFDVRIDVSREENQDFYDEDLDDTTSDVTLFGDFESVNLAKQRILDIVKEETKHAVMTVKVDNESLLPFVDPENFPDLAADVQCRYHATSGDIVLSGLREEVQDAKTKVQKYLEKLALDLTEQKVKIPTKFQFLIDAAELKEKFNVTVTFPTENDDEFVTFAGEEDKVKDAIAYARSSSKQFSVDTLDIAKSHSKNLDHAKNLILYFTKYPVLQSLQKSHPNIKLCLPTPAELSKSEKEVNIKISARTEESGDLKTVRKELIGLVNAITPADTLTITDLDYELFHKSIFHTLSTTEPDVPFVQLGDYFLNRDEVVLYAPSSTDDFKPSPEEIKENLEKVSSNLDPLRAKLQSMDTKVFDFAAENQDSLFSDGKVTYILLSKAIASGNDHMQIKLHTPTADQMTIRGDANAVKHGSKIIGEIIENPSNESKATIEVPSNVISRLIGNKGSHVQQLRERFDCQIDIPSSNDNDEKTPVEITLTGQQFNISCAKKEIAADAKKLADTITKELLVPIKLHRSMIGPNNVYRNKLQEKYGVSIYFPRDSEVVTIRGPSRGVKQAYEELSSLLDFERENGHKVQVPVPAEHVPRIIGKNGDNINDLRAEFGVELDFLRKAGDEKANDTGAIDLEITGTRTAIKEAAARVEQIIAEVSDFTTATLDVDHEYLRAIIGTRGVTLRDIISKSGGDEIRGKSVDIPNANSESNTITVQGPKDFVDKVISAIKKIVEVAEKSETKELDIPKDRHGALVGPSGSIRRNLESEFNVIIRIPNRDEEGPVTITGLPEDIAKAEKEVFEKILKDDFDVEIEVPASVHEFVSERGAIIQRLRLDEFVNVKHGNTSRRAQQINRRQTAIPTERVLPANDEEKSKNIKVVVEEVGAAQDESLEGIISWRLTYEPIDLTGILDDDGTNDESGKEKKNNAESESKNSAKKAAALEKASAIITDRISKAAEATYAGYIWTSDPKKFNKVVGPGGSNLTRIRTATGVIINVPRKNDKVNDVVYIRGSKEGVEAAIERVTKSLK</sequence>
<dbReference type="RefSeq" id="XP_022462881.1">
    <property type="nucleotide sequence ID" value="XM_022611476.1"/>
</dbReference>
<keyword evidence="7" id="KW-1185">Reference proteome</keyword>
<dbReference type="GO" id="GO:0003729">
    <property type="term" value="F:mRNA binding"/>
    <property type="evidence" value="ECO:0007669"/>
    <property type="project" value="EnsemblFungi"/>
</dbReference>
<feature type="region of interest" description="Disordered" evidence="4">
    <location>
        <begin position="73"/>
        <end position="103"/>
    </location>
</feature>
<dbReference type="EMBL" id="HE978315">
    <property type="protein sequence ID" value="CCK68635.1"/>
    <property type="molecule type" value="Genomic_DNA"/>
</dbReference>
<dbReference type="HOGENOM" id="CLU_003293_1_0_1"/>
<dbReference type="InterPro" id="IPR036612">
    <property type="entry name" value="KH_dom_type_1_sf"/>
</dbReference>
<evidence type="ECO:0000256" key="1">
    <source>
        <dbReference type="ARBA" id="ARBA00022737"/>
    </source>
</evidence>
<proteinExistence type="predicted"/>
<evidence type="ECO:0000313" key="6">
    <source>
        <dbReference type="EMBL" id="CCK68635.1"/>
    </source>
</evidence>
<evidence type="ECO:0000256" key="2">
    <source>
        <dbReference type="ARBA" id="ARBA00022884"/>
    </source>
</evidence>
<feature type="domain" description="K Homology" evidence="5">
    <location>
        <begin position="936"/>
        <end position="1003"/>
    </location>
</feature>
<feature type="domain" description="K Homology" evidence="5">
    <location>
        <begin position="709"/>
        <end position="774"/>
    </location>
</feature>
<dbReference type="SMART" id="SM00322">
    <property type="entry name" value="KH"/>
    <property type="match status" value="7"/>
</dbReference>
<evidence type="ECO:0000313" key="7">
    <source>
        <dbReference type="Proteomes" id="UP000006310"/>
    </source>
</evidence>
<evidence type="ECO:0000259" key="5">
    <source>
        <dbReference type="SMART" id="SM00322"/>
    </source>
</evidence>
<dbReference type="Pfam" id="PF00013">
    <property type="entry name" value="KH_1"/>
    <property type="match status" value="7"/>
</dbReference>
<feature type="domain" description="K Homology" evidence="5">
    <location>
        <begin position="177"/>
        <end position="255"/>
    </location>
</feature>
<name>J7R1E9_HUIN7</name>
<dbReference type="GO" id="GO:0030466">
    <property type="term" value="P:silent mating-type cassette heterochromatin formation"/>
    <property type="evidence" value="ECO:0007669"/>
    <property type="project" value="EnsemblFungi"/>
</dbReference>
<dbReference type="Gene3D" id="3.30.1370.10">
    <property type="entry name" value="K Homology domain, type 1"/>
    <property type="match status" value="7"/>
</dbReference>
<feature type="compositionally biased region" description="Basic and acidic residues" evidence="4">
    <location>
        <begin position="1117"/>
        <end position="1132"/>
    </location>
</feature>
<feature type="compositionally biased region" description="Basic and acidic residues" evidence="4">
    <location>
        <begin position="27"/>
        <end position="38"/>
    </location>
</feature>
<feature type="compositionally biased region" description="Low complexity" evidence="4">
    <location>
        <begin position="86"/>
        <end position="102"/>
    </location>
</feature>
<dbReference type="PROSITE" id="PS50084">
    <property type="entry name" value="KH_TYPE_1"/>
    <property type="match status" value="7"/>
</dbReference>
<dbReference type="InterPro" id="IPR057778">
    <property type="entry name" value="KH_Vigilin_N"/>
</dbReference>
<dbReference type="GO" id="GO:0031509">
    <property type="term" value="P:subtelomeric heterochromatin formation"/>
    <property type="evidence" value="ECO:0007669"/>
    <property type="project" value="EnsemblFungi"/>
</dbReference>
<feature type="domain" description="K Homology" evidence="5">
    <location>
        <begin position="633"/>
        <end position="705"/>
    </location>
</feature>
<dbReference type="OMA" id="WGPNMKP"/>
<feature type="region of interest" description="Disordered" evidence="4">
    <location>
        <begin position="1109"/>
        <end position="1134"/>
    </location>
</feature>
<dbReference type="STRING" id="1071383.J7R1E9"/>
<protein>
    <recommendedName>
        <fullName evidence="5">K Homology domain-containing protein</fullName>
    </recommendedName>
</protein>
<dbReference type="SUPFAM" id="SSF54791">
    <property type="entry name" value="Eukaryotic type KH-domain (KH-domain type I)"/>
    <property type="match status" value="6"/>
</dbReference>
<reference evidence="6 7" key="1">
    <citation type="journal article" date="2011" name="Proc. Natl. Acad. Sci. U.S.A.">
        <title>Evolutionary erosion of yeast sex chromosomes by mating-type switching accidents.</title>
        <authorList>
            <person name="Gordon J.L."/>
            <person name="Armisen D."/>
            <person name="Proux-Wera E."/>
            <person name="Oheigeartaigh S.S."/>
            <person name="Byrne K.P."/>
            <person name="Wolfe K.H."/>
        </authorList>
    </citation>
    <scope>NUCLEOTIDE SEQUENCE [LARGE SCALE GENOMIC DNA]</scope>
    <source>
        <strain evidence="7">ATCC MYA-139 / BCRC 22969 / CBS 8797 / CCRC 22969 / KCTC 17520 / NBRC 10181 / NCYC 3082</strain>
    </source>
</reference>
<dbReference type="GeneID" id="34524285"/>
<dbReference type="eggNOG" id="KOG2208">
    <property type="taxonomic scope" value="Eukaryota"/>
</dbReference>
<feature type="domain" description="K Homology" evidence="5">
    <location>
        <begin position="1145"/>
        <end position="1227"/>
    </location>
</feature>
<dbReference type="InterPro" id="IPR004087">
    <property type="entry name" value="KH_dom"/>
</dbReference>
<gene>
    <name evidence="6" type="primary">KNAG0B01930</name>
    <name evidence="6" type="ordered locus">KNAG_0B01930</name>
</gene>
<keyword evidence="1" id="KW-0677">Repeat</keyword>
<dbReference type="AlphaFoldDB" id="J7R1E9"/>
<dbReference type="GO" id="GO:0045141">
    <property type="term" value="P:meiotic telomere clustering"/>
    <property type="evidence" value="ECO:0007669"/>
    <property type="project" value="EnsemblFungi"/>
</dbReference>
<evidence type="ECO:0000256" key="3">
    <source>
        <dbReference type="PROSITE-ProRule" id="PRU00117"/>
    </source>
</evidence>
<dbReference type="GO" id="GO:0043577">
    <property type="term" value="P:chemotropism"/>
    <property type="evidence" value="ECO:0007669"/>
    <property type="project" value="EnsemblFungi"/>
</dbReference>
<organism evidence="6 7">
    <name type="scientific">Huiozyma naganishii (strain ATCC MYA-139 / BCRC 22969 / CBS 8797 / KCTC 17520 / NBRC 10181 / NCYC 3082 / Yp74L-3)</name>
    <name type="common">Yeast</name>
    <name type="synonym">Kazachstania naganishii</name>
    <dbReference type="NCBI Taxonomy" id="1071383"/>
    <lineage>
        <taxon>Eukaryota</taxon>
        <taxon>Fungi</taxon>
        <taxon>Dikarya</taxon>
        <taxon>Ascomycota</taxon>
        <taxon>Saccharomycotina</taxon>
        <taxon>Saccharomycetes</taxon>
        <taxon>Saccharomycetales</taxon>
        <taxon>Saccharomycetaceae</taxon>
        <taxon>Huiozyma</taxon>
    </lineage>
</organism>
<dbReference type="CDD" id="cd22449">
    <property type="entry name" value="KH-I_ScSCP160_rpt4"/>
    <property type="match status" value="1"/>
</dbReference>
<dbReference type="KEGG" id="kng:KNAG_0B01930"/>
<feature type="domain" description="K Homology" evidence="5">
    <location>
        <begin position="779"/>
        <end position="854"/>
    </location>
</feature>
<dbReference type="GO" id="GO:0000781">
    <property type="term" value="C:chromosome, telomeric region"/>
    <property type="evidence" value="ECO:0007669"/>
    <property type="project" value="GOC"/>
</dbReference>
<dbReference type="Proteomes" id="UP000006310">
    <property type="component" value="Chromosome 2"/>
</dbReference>
<dbReference type="InterPro" id="IPR004088">
    <property type="entry name" value="KH_dom_type_1"/>
</dbReference>